<accession>A0A498DII3</accession>
<dbReference type="GO" id="GO:0003677">
    <property type="term" value="F:DNA binding"/>
    <property type="evidence" value="ECO:0007669"/>
    <property type="project" value="UniProtKB-KW"/>
</dbReference>
<dbReference type="Pfam" id="PF08671">
    <property type="entry name" value="SinI"/>
    <property type="match status" value="1"/>
</dbReference>
<proteinExistence type="predicted"/>
<comment type="caution">
    <text evidence="2">The sequence shown here is derived from an EMBL/GenBank/DDBJ whole genome shotgun (WGS) entry which is preliminary data.</text>
</comment>
<protein>
    <submittedName>
        <fullName evidence="2">DNA-binding anti-repressor SinI</fullName>
    </submittedName>
</protein>
<dbReference type="PROSITE" id="PS51500">
    <property type="entry name" value="SIN"/>
    <property type="match status" value="1"/>
</dbReference>
<dbReference type="EMBL" id="RCHR01000001">
    <property type="protein sequence ID" value="RLL48359.1"/>
    <property type="molecule type" value="Genomic_DNA"/>
</dbReference>
<sequence length="38" mass="4526">MVTELDEEWIELIEEAFNLGISIQEIRQFLKNNEEKSS</sequence>
<dbReference type="RefSeq" id="WP_121521474.1">
    <property type="nucleotide sequence ID" value="NZ_RCHR01000001.1"/>
</dbReference>
<keyword evidence="2" id="KW-0238">DNA-binding</keyword>
<dbReference type="AlphaFoldDB" id="A0A498DII3"/>
<dbReference type="SUPFAM" id="SSF47406">
    <property type="entry name" value="SinR repressor dimerisation domain-like"/>
    <property type="match status" value="1"/>
</dbReference>
<reference evidence="2 3" key="1">
    <citation type="submission" date="2018-10" db="EMBL/GenBank/DDBJ databases">
        <title>Oceanobacillus sp. YLB-02 draft genome.</title>
        <authorList>
            <person name="Yu L."/>
        </authorList>
    </citation>
    <scope>NUCLEOTIDE SEQUENCE [LARGE SCALE GENOMIC DNA]</scope>
    <source>
        <strain evidence="2 3">YLB-02</strain>
    </source>
</reference>
<name>A0A498DII3_9BACI</name>
<dbReference type="InterPro" id="IPR010981">
    <property type="entry name" value="SinR/SinI_dimer_dom"/>
</dbReference>
<dbReference type="GO" id="GO:0046983">
    <property type="term" value="F:protein dimerization activity"/>
    <property type="evidence" value="ECO:0007669"/>
    <property type="project" value="InterPro"/>
</dbReference>
<dbReference type="GO" id="GO:0006355">
    <property type="term" value="P:regulation of DNA-templated transcription"/>
    <property type="evidence" value="ECO:0007669"/>
    <property type="project" value="InterPro"/>
</dbReference>
<dbReference type="InterPro" id="IPR036281">
    <property type="entry name" value="SinR/SinI_dimer_dom_sf"/>
</dbReference>
<feature type="domain" description="Sin" evidence="1">
    <location>
        <begin position="1"/>
        <end position="34"/>
    </location>
</feature>
<evidence type="ECO:0000259" key="1">
    <source>
        <dbReference type="PROSITE" id="PS51500"/>
    </source>
</evidence>
<gene>
    <name evidence="2" type="primary">sinI</name>
    <name evidence="2" type="ORF">D8M04_03605</name>
</gene>
<organism evidence="2 3">
    <name type="scientific">Oceanobacillus piezotolerans</name>
    <dbReference type="NCBI Taxonomy" id="2448030"/>
    <lineage>
        <taxon>Bacteria</taxon>
        <taxon>Bacillati</taxon>
        <taxon>Bacillota</taxon>
        <taxon>Bacilli</taxon>
        <taxon>Bacillales</taxon>
        <taxon>Bacillaceae</taxon>
        <taxon>Oceanobacillus</taxon>
    </lineage>
</organism>
<keyword evidence="3" id="KW-1185">Reference proteome</keyword>
<dbReference type="Proteomes" id="UP000270219">
    <property type="component" value="Unassembled WGS sequence"/>
</dbReference>
<evidence type="ECO:0000313" key="2">
    <source>
        <dbReference type="EMBL" id="RLL48359.1"/>
    </source>
</evidence>
<evidence type="ECO:0000313" key="3">
    <source>
        <dbReference type="Proteomes" id="UP000270219"/>
    </source>
</evidence>